<dbReference type="InterPro" id="IPR012460">
    <property type="entry name" value="DUF1667"/>
</dbReference>
<evidence type="ECO:0000313" key="2">
    <source>
        <dbReference type="Proteomes" id="UP001177160"/>
    </source>
</evidence>
<dbReference type="EMBL" id="JAOVQM010000008">
    <property type="protein sequence ID" value="MCV2232701.1"/>
    <property type="molecule type" value="Genomic_DNA"/>
</dbReference>
<name>A0ABT2Y7I9_9MOLU</name>
<dbReference type="SUPFAM" id="SSF160148">
    <property type="entry name" value="CPE0013-like"/>
    <property type="match status" value="1"/>
</dbReference>
<reference evidence="1" key="1">
    <citation type="submission" date="2022-09" db="EMBL/GenBank/DDBJ databases">
        <title>Novel Mycoplasma species identified in domestic and wild animals.</title>
        <authorList>
            <person name="Volokhov D.V."/>
            <person name="Furtak V.A."/>
            <person name="Zagorodnyaya T.A."/>
        </authorList>
    </citation>
    <scope>NUCLEOTIDE SEQUENCE</scope>
    <source>
        <strain evidence="1">Oakley</strain>
    </source>
</reference>
<dbReference type="PANTHER" id="PTHR39450:SF1">
    <property type="entry name" value="DUF1667 DOMAIN-CONTAINING PROTEIN"/>
    <property type="match status" value="1"/>
</dbReference>
<sequence>MKELTCIVCPVGCHLSVDESLKVVGNRCPRGEKYAIVEMTSPKRMITTTVRTTFEDCPRLSVKTKEPVPKSLMFDILATLEGIVVEKNVKIGDVIVADACHTGVDIIATKSISSQGVNL</sequence>
<gene>
    <name evidence="1" type="ORF">N7548_07705</name>
</gene>
<dbReference type="InterPro" id="IPR036593">
    <property type="entry name" value="CPE0013-like_sf"/>
</dbReference>
<keyword evidence="2" id="KW-1185">Reference proteome</keyword>
<evidence type="ECO:0000313" key="1">
    <source>
        <dbReference type="EMBL" id="MCV2232701.1"/>
    </source>
</evidence>
<dbReference type="Proteomes" id="UP001177160">
    <property type="component" value="Unassembled WGS sequence"/>
</dbReference>
<dbReference type="RefSeq" id="WP_263608890.1">
    <property type="nucleotide sequence ID" value="NZ_JAOVQM010000008.1"/>
</dbReference>
<proteinExistence type="predicted"/>
<dbReference type="PANTHER" id="PTHR39450">
    <property type="entry name" value="MOLYBDOPTERIN OXIDOREDUCTASE, 4FE-4S CLUSTER-BINDING SUBUNIT"/>
    <property type="match status" value="1"/>
</dbReference>
<dbReference type="Pfam" id="PF07892">
    <property type="entry name" value="DUF1667"/>
    <property type="match status" value="1"/>
</dbReference>
<protein>
    <submittedName>
        <fullName evidence="1">DUF1667 domain-containing protein</fullName>
    </submittedName>
</protein>
<accession>A0ABT2Y7I9</accession>
<organism evidence="1 2">
    <name type="scientific">Paracholeplasma manati</name>
    <dbReference type="NCBI Taxonomy" id="591373"/>
    <lineage>
        <taxon>Bacteria</taxon>
        <taxon>Bacillati</taxon>
        <taxon>Mycoplasmatota</taxon>
        <taxon>Mollicutes</taxon>
        <taxon>Acholeplasmatales</taxon>
        <taxon>Acholeplasmataceae</taxon>
        <taxon>Paracholeplasma</taxon>
    </lineage>
</organism>
<comment type="caution">
    <text evidence="1">The sequence shown here is derived from an EMBL/GenBank/DDBJ whole genome shotgun (WGS) entry which is preliminary data.</text>
</comment>
<dbReference type="Gene3D" id="3.10.530.10">
    <property type="entry name" value="CPE0013-like"/>
    <property type="match status" value="1"/>
</dbReference>